<evidence type="ECO:0000256" key="6">
    <source>
        <dbReference type="ARBA" id="ARBA00022842"/>
    </source>
</evidence>
<feature type="binding site" evidence="11">
    <location>
        <begin position="116"/>
        <end position="118"/>
    </location>
    <ligand>
        <name>thiamine diphosphate</name>
        <dbReference type="ChEBI" id="CHEBI:58937"/>
    </ligand>
</feature>
<gene>
    <name evidence="11" type="primary">dxs</name>
    <name evidence="13" type="ORF">SAMN04487772_104194</name>
</gene>
<dbReference type="GO" id="GO:0000287">
    <property type="term" value="F:magnesium ion binding"/>
    <property type="evidence" value="ECO:0007669"/>
    <property type="project" value="UniProtKB-UniRule"/>
</dbReference>
<evidence type="ECO:0000256" key="10">
    <source>
        <dbReference type="ARBA" id="ARBA00055605"/>
    </source>
</evidence>
<feature type="domain" description="Transketolase-like pyrimidine-binding" evidence="12">
    <location>
        <begin position="316"/>
        <end position="480"/>
    </location>
</feature>
<dbReference type="GO" id="GO:0016114">
    <property type="term" value="P:terpenoid biosynthetic process"/>
    <property type="evidence" value="ECO:0007669"/>
    <property type="project" value="UniProtKB-UniRule"/>
</dbReference>
<evidence type="ECO:0000256" key="1">
    <source>
        <dbReference type="ARBA" id="ARBA00004980"/>
    </source>
</evidence>
<keyword evidence="7 11" id="KW-0784">Thiamine biosynthesis</keyword>
<feature type="binding site" evidence="11">
    <location>
        <position position="176"/>
    </location>
    <ligand>
        <name>Mg(2+)</name>
        <dbReference type="ChEBI" id="CHEBI:18420"/>
    </ligand>
</feature>
<dbReference type="SUPFAM" id="SSF52922">
    <property type="entry name" value="TK C-terminal domain-like"/>
    <property type="match status" value="1"/>
</dbReference>
<dbReference type="Pfam" id="PF02780">
    <property type="entry name" value="Transketolase_C"/>
    <property type="match status" value="1"/>
</dbReference>
<dbReference type="NCBIfam" id="TIGR00204">
    <property type="entry name" value="dxs"/>
    <property type="match status" value="1"/>
</dbReference>
<keyword evidence="4 11" id="KW-0808">Transferase</keyword>
<dbReference type="HAMAP" id="MF_00315">
    <property type="entry name" value="DXP_synth"/>
    <property type="match status" value="1"/>
</dbReference>
<keyword evidence="6 11" id="KW-0460">Magnesium</keyword>
<evidence type="ECO:0000256" key="4">
    <source>
        <dbReference type="ARBA" id="ARBA00022679"/>
    </source>
</evidence>
<dbReference type="CDD" id="cd07033">
    <property type="entry name" value="TPP_PYR_DXS_TK_like"/>
    <property type="match status" value="1"/>
</dbReference>
<sequence>MSKILTEKIKKANDIKDIDPSEYKQLAQEIRCFLMDKISKTGGHLASNLGAVELTMALHLFLDFPEDKLVWDVGHQSYTHKILTGRQEGFDSLRKYKGLSGFPKRKESDCDACDTGHSSTSISIALGMAVARDIEQKNNKVAAVIGDGALSGGMAYEALNNAARLKSNLMIVLNDNNMSISENVGGMALYLGKIRTNRKYQELKDDVYYALAKTPAGERIADKIKRSKDSIKRLMIPGMLFEDMGLTYIGPIDGHNIAHMMKAFKTASKVDGACIVHVITKKGKGYIKAEENPSRFHGVDPFYVKSGENKLQERAETYTDVYADTMLELAKKRENIVAITAAMPSGTGLARFQKAYPERCFDVGIAEEHAVSFATGLALQGCKPFVAIYSSFLQRAYDQILHDTCINKAPVVFAIDRAGLVGKDGETHQGVFDLSFLSAIPNMTVIAPKNKKEFKEMLEYCADFGGPIAIRYPRGNVYDGLNEYQDTLKYGKSEWIYKEQEIVLVAVGNMVKTAVQVRGRLKLQGYQVSLVNARFVKPIDTEMMDSITVNHKIIVCMEDNVKRGGYGEHVASYLKESGKNAIKMLNISVPDKFVEHGDVDELYKEIGMDADSIVERILESL</sequence>
<dbReference type="CDD" id="cd02007">
    <property type="entry name" value="TPP_DXS"/>
    <property type="match status" value="1"/>
</dbReference>
<dbReference type="PANTHER" id="PTHR43322:SF5">
    <property type="entry name" value="1-DEOXY-D-XYLULOSE-5-PHOSPHATE SYNTHASE, CHLOROPLASTIC"/>
    <property type="match status" value="1"/>
</dbReference>
<dbReference type="EMBL" id="FOHN01000004">
    <property type="protein sequence ID" value="SES87539.1"/>
    <property type="molecule type" value="Genomic_DNA"/>
</dbReference>
<comment type="similarity">
    <text evidence="2 11">Belongs to the transketolase family. DXPS subfamily.</text>
</comment>
<keyword evidence="9 11" id="KW-0414">Isoprene biosynthesis</keyword>
<dbReference type="GO" id="GO:0019288">
    <property type="term" value="P:isopentenyl diphosphate biosynthetic process, methylerythritol 4-phosphate pathway"/>
    <property type="evidence" value="ECO:0007669"/>
    <property type="project" value="TreeGrafter"/>
</dbReference>
<dbReference type="PROSITE" id="PS00801">
    <property type="entry name" value="TRANSKETOLASE_1"/>
    <property type="match status" value="1"/>
</dbReference>
<comment type="cofactor">
    <cofactor evidence="11">
        <name>Mg(2+)</name>
        <dbReference type="ChEBI" id="CHEBI:18420"/>
    </cofactor>
    <text evidence="11">Binds 1 Mg(2+) ion per subunit.</text>
</comment>
<dbReference type="InterPro" id="IPR005477">
    <property type="entry name" value="Dxylulose-5-P_synthase"/>
</dbReference>
<comment type="cofactor">
    <cofactor evidence="11">
        <name>thiamine diphosphate</name>
        <dbReference type="ChEBI" id="CHEBI:58937"/>
    </cofactor>
    <text evidence="11">Binds 1 thiamine pyrophosphate per subunit.</text>
</comment>
<evidence type="ECO:0000256" key="2">
    <source>
        <dbReference type="ARBA" id="ARBA00011081"/>
    </source>
</evidence>
<dbReference type="UniPathway" id="UPA00064">
    <property type="reaction ID" value="UER00091"/>
</dbReference>
<dbReference type="FunFam" id="3.40.50.920:FF:000002">
    <property type="entry name" value="1-deoxy-D-xylulose-5-phosphate synthase"/>
    <property type="match status" value="1"/>
</dbReference>
<dbReference type="STRING" id="29364.SAMN04487772_104194"/>
<dbReference type="InterPro" id="IPR009014">
    <property type="entry name" value="Transketo_C/PFOR_II"/>
</dbReference>
<evidence type="ECO:0000256" key="8">
    <source>
        <dbReference type="ARBA" id="ARBA00023052"/>
    </source>
</evidence>
<evidence type="ECO:0000256" key="7">
    <source>
        <dbReference type="ARBA" id="ARBA00022977"/>
    </source>
</evidence>
<feature type="binding site" evidence="11">
    <location>
        <position position="286"/>
    </location>
    <ligand>
        <name>thiamine diphosphate</name>
        <dbReference type="ChEBI" id="CHEBI:58937"/>
    </ligand>
</feature>
<dbReference type="FunFam" id="3.40.50.970:FF:000005">
    <property type="entry name" value="1-deoxy-D-xylulose-5-phosphate synthase"/>
    <property type="match status" value="1"/>
</dbReference>
<feature type="binding site" evidence="11">
    <location>
        <position position="75"/>
    </location>
    <ligand>
        <name>thiamine diphosphate</name>
        <dbReference type="ChEBI" id="CHEBI:58937"/>
    </ligand>
</feature>
<dbReference type="SUPFAM" id="SSF52518">
    <property type="entry name" value="Thiamin diphosphate-binding fold (THDP-binding)"/>
    <property type="match status" value="2"/>
</dbReference>
<evidence type="ECO:0000256" key="3">
    <source>
        <dbReference type="ARBA" id="ARBA00011738"/>
    </source>
</evidence>
<proteinExistence type="inferred from homology"/>
<dbReference type="Pfam" id="PF02779">
    <property type="entry name" value="Transket_pyr"/>
    <property type="match status" value="1"/>
</dbReference>
<dbReference type="EC" id="2.2.1.7" evidence="11"/>
<dbReference type="InterPro" id="IPR033248">
    <property type="entry name" value="Transketolase_C"/>
</dbReference>
<dbReference type="GO" id="GO:0005829">
    <property type="term" value="C:cytosol"/>
    <property type="evidence" value="ECO:0007669"/>
    <property type="project" value="TreeGrafter"/>
</dbReference>
<dbReference type="PANTHER" id="PTHR43322">
    <property type="entry name" value="1-D-DEOXYXYLULOSE 5-PHOSPHATE SYNTHASE-RELATED"/>
    <property type="match status" value="1"/>
</dbReference>
<dbReference type="InterPro" id="IPR005475">
    <property type="entry name" value="Transketolase-like_Pyr-bd"/>
</dbReference>
<organism evidence="13 14">
    <name type="scientific">[Clostridium] polysaccharolyticum</name>
    <dbReference type="NCBI Taxonomy" id="29364"/>
    <lineage>
        <taxon>Bacteria</taxon>
        <taxon>Bacillati</taxon>
        <taxon>Bacillota</taxon>
        <taxon>Clostridia</taxon>
        <taxon>Lachnospirales</taxon>
        <taxon>Lachnospiraceae</taxon>
    </lineage>
</organism>
<name>A0A1I0A0B3_9FIRM</name>
<keyword evidence="8 11" id="KW-0786">Thiamine pyrophosphate</keyword>
<evidence type="ECO:0000313" key="14">
    <source>
        <dbReference type="Proteomes" id="UP000199800"/>
    </source>
</evidence>
<protein>
    <recommendedName>
        <fullName evidence="11">1-deoxy-D-xylulose-5-phosphate synthase</fullName>
        <ecNumber evidence="11">2.2.1.7</ecNumber>
    </recommendedName>
    <alternativeName>
        <fullName evidence="11">1-deoxyxylulose-5-phosphate synthase</fullName>
        <shortName evidence="11">DXP synthase</shortName>
        <shortName evidence="11">DXPS</shortName>
    </alternativeName>
</protein>
<accession>A0A1I0A0B3</accession>
<dbReference type="NCBIfam" id="NF003933">
    <property type="entry name" value="PRK05444.2-2"/>
    <property type="match status" value="1"/>
</dbReference>
<evidence type="ECO:0000256" key="9">
    <source>
        <dbReference type="ARBA" id="ARBA00023229"/>
    </source>
</evidence>
<evidence type="ECO:0000313" key="13">
    <source>
        <dbReference type="EMBL" id="SES87539.1"/>
    </source>
</evidence>
<feature type="binding site" evidence="11">
    <location>
        <position position="176"/>
    </location>
    <ligand>
        <name>thiamine diphosphate</name>
        <dbReference type="ChEBI" id="CHEBI:58937"/>
    </ligand>
</feature>
<keyword evidence="5 11" id="KW-0479">Metal-binding</keyword>
<dbReference type="Gene3D" id="3.40.50.970">
    <property type="match status" value="2"/>
</dbReference>
<dbReference type="Proteomes" id="UP000199800">
    <property type="component" value="Unassembled WGS sequence"/>
</dbReference>
<feature type="binding site" evidence="11">
    <location>
        <begin position="148"/>
        <end position="149"/>
    </location>
    <ligand>
        <name>thiamine diphosphate</name>
        <dbReference type="ChEBI" id="CHEBI:58937"/>
    </ligand>
</feature>
<dbReference type="SMART" id="SM00861">
    <property type="entry name" value="Transket_pyr"/>
    <property type="match status" value="1"/>
</dbReference>
<comment type="subunit">
    <text evidence="3 11">Homodimer.</text>
</comment>
<evidence type="ECO:0000256" key="11">
    <source>
        <dbReference type="HAMAP-Rule" id="MF_00315"/>
    </source>
</evidence>
<dbReference type="GO" id="GO:0009228">
    <property type="term" value="P:thiamine biosynthetic process"/>
    <property type="evidence" value="ECO:0007669"/>
    <property type="project" value="UniProtKB-UniRule"/>
</dbReference>
<comment type="catalytic activity">
    <reaction evidence="11">
        <text>D-glyceraldehyde 3-phosphate + pyruvate + H(+) = 1-deoxy-D-xylulose 5-phosphate + CO2</text>
        <dbReference type="Rhea" id="RHEA:12605"/>
        <dbReference type="ChEBI" id="CHEBI:15361"/>
        <dbReference type="ChEBI" id="CHEBI:15378"/>
        <dbReference type="ChEBI" id="CHEBI:16526"/>
        <dbReference type="ChEBI" id="CHEBI:57792"/>
        <dbReference type="ChEBI" id="CHEBI:59776"/>
        <dbReference type="EC" id="2.2.1.7"/>
    </reaction>
</comment>
<evidence type="ECO:0000256" key="5">
    <source>
        <dbReference type="ARBA" id="ARBA00022723"/>
    </source>
</evidence>
<dbReference type="GO" id="GO:0008661">
    <property type="term" value="F:1-deoxy-D-xylulose-5-phosphate synthase activity"/>
    <property type="evidence" value="ECO:0007669"/>
    <property type="project" value="UniProtKB-UniRule"/>
</dbReference>
<dbReference type="Gene3D" id="3.40.50.920">
    <property type="match status" value="1"/>
</dbReference>
<dbReference type="InterPro" id="IPR029061">
    <property type="entry name" value="THDP-binding"/>
</dbReference>
<dbReference type="AlphaFoldDB" id="A0A1I0A0B3"/>
<evidence type="ECO:0000259" key="12">
    <source>
        <dbReference type="SMART" id="SM00861"/>
    </source>
</evidence>
<dbReference type="InterPro" id="IPR049557">
    <property type="entry name" value="Transketolase_CS"/>
</dbReference>
<keyword evidence="14" id="KW-1185">Reference proteome</keyword>
<comment type="function">
    <text evidence="10 11">Catalyzes the acyloin condensation reaction between C atoms 2 and 3 of pyruvate and glyceraldehyde 3-phosphate to yield 1-deoxy-D-xylulose-5-phosphate (DXP).</text>
</comment>
<dbReference type="GO" id="GO:0030976">
    <property type="term" value="F:thiamine pyrophosphate binding"/>
    <property type="evidence" value="ECO:0007669"/>
    <property type="project" value="UniProtKB-UniRule"/>
</dbReference>
<feature type="binding site" evidence="11">
    <location>
        <position position="147"/>
    </location>
    <ligand>
        <name>Mg(2+)</name>
        <dbReference type="ChEBI" id="CHEBI:18420"/>
    </ligand>
</feature>
<feature type="binding site" evidence="11">
    <location>
        <position position="367"/>
    </location>
    <ligand>
        <name>thiamine diphosphate</name>
        <dbReference type="ChEBI" id="CHEBI:58937"/>
    </ligand>
</feature>
<dbReference type="Pfam" id="PF13292">
    <property type="entry name" value="DXP_synthase_N"/>
    <property type="match status" value="1"/>
</dbReference>
<reference evidence="13 14" key="1">
    <citation type="submission" date="2016-10" db="EMBL/GenBank/DDBJ databases">
        <authorList>
            <person name="de Groot N.N."/>
        </authorList>
    </citation>
    <scope>NUCLEOTIDE SEQUENCE [LARGE SCALE GENOMIC DNA]</scope>
    <source>
        <strain evidence="13 14">DSM 1801</strain>
    </source>
</reference>
<comment type="pathway">
    <text evidence="1 11">Metabolic intermediate biosynthesis; 1-deoxy-D-xylulose 5-phosphate biosynthesis; 1-deoxy-D-xylulose 5-phosphate from D-glyceraldehyde 3-phosphate and pyruvate: step 1/1.</text>
</comment>